<dbReference type="Gene3D" id="3.10.105.10">
    <property type="entry name" value="Dipeptide-binding Protein, Domain 3"/>
    <property type="match status" value="1"/>
</dbReference>
<feature type="chain" id="PRO_5045732540" evidence="1">
    <location>
        <begin position="18"/>
        <end position="506"/>
    </location>
</feature>
<name>A0ABW2VWP3_9ACTN</name>
<dbReference type="PANTHER" id="PTHR30290">
    <property type="entry name" value="PERIPLASMIC BINDING COMPONENT OF ABC TRANSPORTER"/>
    <property type="match status" value="1"/>
</dbReference>
<dbReference type="InterPro" id="IPR030678">
    <property type="entry name" value="Peptide/Ni-bd"/>
</dbReference>
<dbReference type="Gene3D" id="3.40.190.10">
    <property type="entry name" value="Periplasmic binding protein-like II"/>
    <property type="match status" value="1"/>
</dbReference>
<feature type="domain" description="Solute-binding protein family 5" evidence="2">
    <location>
        <begin position="72"/>
        <end position="423"/>
    </location>
</feature>
<dbReference type="EMBL" id="JBHTEC010000008">
    <property type="protein sequence ID" value="MFD0288604.1"/>
    <property type="molecule type" value="Genomic_DNA"/>
</dbReference>
<dbReference type="Proteomes" id="UP001596957">
    <property type="component" value="Unassembled WGS sequence"/>
</dbReference>
<organism evidence="3 4">
    <name type="scientific">Streptomyces lutosisoli</name>
    <dbReference type="NCBI Taxonomy" id="2665721"/>
    <lineage>
        <taxon>Bacteria</taxon>
        <taxon>Bacillati</taxon>
        <taxon>Actinomycetota</taxon>
        <taxon>Actinomycetes</taxon>
        <taxon>Kitasatosporales</taxon>
        <taxon>Streptomycetaceae</taxon>
        <taxon>Streptomyces</taxon>
    </lineage>
</organism>
<dbReference type="RefSeq" id="WP_381253273.1">
    <property type="nucleotide sequence ID" value="NZ_JBHTBI010000009.1"/>
</dbReference>
<keyword evidence="1" id="KW-0732">Signal</keyword>
<evidence type="ECO:0000313" key="3">
    <source>
        <dbReference type="EMBL" id="MFD0288604.1"/>
    </source>
</evidence>
<evidence type="ECO:0000259" key="2">
    <source>
        <dbReference type="Pfam" id="PF00496"/>
    </source>
</evidence>
<evidence type="ECO:0000256" key="1">
    <source>
        <dbReference type="SAM" id="SignalP"/>
    </source>
</evidence>
<keyword evidence="4" id="KW-1185">Reference proteome</keyword>
<protein>
    <submittedName>
        <fullName evidence="3">ABC transporter substrate-binding protein</fullName>
    </submittedName>
</protein>
<feature type="signal peptide" evidence="1">
    <location>
        <begin position="1"/>
        <end position="17"/>
    </location>
</feature>
<reference evidence="4" key="1">
    <citation type="journal article" date="2019" name="Int. J. Syst. Evol. Microbiol.">
        <title>The Global Catalogue of Microorganisms (GCM) 10K type strain sequencing project: providing services to taxonomists for standard genome sequencing and annotation.</title>
        <authorList>
            <consortium name="The Broad Institute Genomics Platform"/>
            <consortium name="The Broad Institute Genome Sequencing Center for Infectious Disease"/>
            <person name="Wu L."/>
            <person name="Ma J."/>
        </authorList>
    </citation>
    <scope>NUCLEOTIDE SEQUENCE [LARGE SCALE GENOMIC DNA]</scope>
    <source>
        <strain evidence="4">CGMCC 4.7198</strain>
    </source>
</reference>
<dbReference type="InterPro" id="IPR039424">
    <property type="entry name" value="SBP_5"/>
</dbReference>
<dbReference type="InterPro" id="IPR000914">
    <property type="entry name" value="SBP_5_dom"/>
</dbReference>
<comment type="caution">
    <text evidence="3">The sequence shown here is derived from an EMBL/GenBank/DDBJ whole genome shotgun (WGS) entry which is preliminary data.</text>
</comment>
<dbReference type="SUPFAM" id="SSF53850">
    <property type="entry name" value="Periplasmic binding protein-like II"/>
    <property type="match status" value="1"/>
</dbReference>
<proteinExistence type="predicted"/>
<gene>
    <name evidence="3" type="ORF">ACFQZP_44820</name>
</gene>
<dbReference type="PIRSF" id="PIRSF002741">
    <property type="entry name" value="MppA"/>
    <property type="match status" value="1"/>
</dbReference>
<evidence type="ECO:0000313" key="4">
    <source>
        <dbReference type="Proteomes" id="UP001596957"/>
    </source>
</evidence>
<sequence>MLRRTALSLIGSSVLVAATGCAGSGTAKSGQKTFTMSAFPTGNSMDPWKTQLSQYVAAATYDTLTHIDADGTVVPWLATSWDYSDATTLVMELRTDVVFTDGASFDAEAVKSNIEYAKSVTPSNVAAQPYLSYIQSVDVVSKSKVRFNLRAPQPDLPYGFSQQAGWMVSPTALKNPKTLADTPVGSGPYVLDKSGTTTNKTYAFTQNKNYWAAAKWSRFEKLVVQLITDPTASNNAARSGQLDYTIVSAGTEIKGWKIAQGSASAFFGFTIFDTSGKISKPLGDARVRQAMNYAVDRKAILKSVLDGQGVANASTPFGPDSLGYNRNIDSYYTYDVAKAKRLLRQAGYPNGFSVKVLNNPQWDQMAQALAGYLRKVGIDVQLSNHGDDFVQQTNSGKWAMATGLLSVTGLPYSDFTFTMTKSSSMNPLGNSNPKVNALLAKAVSAEGDEQKRLYAQLAEYAAEQAWYVIPALSSQLHAYNPHVVKVVEPARAGAPMLYHLRPVGAE</sequence>
<dbReference type="Pfam" id="PF00496">
    <property type="entry name" value="SBP_bac_5"/>
    <property type="match status" value="1"/>
</dbReference>
<accession>A0ABW2VWP3</accession>
<dbReference type="PROSITE" id="PS51257">
    <property type="entry name" value="PROKAR_LIPOPROTEIN"/>
    <property type="match status" value="1"/>
</dbReference>